<name>B1WWZ3_CROS5</name>
<proteinExistence type="predicted"/>
<evidence type="ECO:0000313" key="3">
    <source>
        <dbReference type="Proteomes" id="UP000001203"/>
    </source>
</evidence>
<dbReference type="Proteomes" id="UP000001203">
    <property type="component" value="Chromosome circular"/>
</dbReference>
<reference evidence="2 3" key="1">
    <citation type="journal article" date="2008" name="Proc. Natl. Acad. Sci. U.S.A.">
        <title>The genome of Cyanothece 51142, a unicellular diazotrophic cyanobacterium important in the marine nitrogen cycle.</title>
        <authorList>
            <person name="Welsh E.A."/>
            <person name="Liberton M."/>
            <person name="Stoeckel J."/>
            <person name="Loh T."/>
            <person name="Elvitigala T."/>
            <person name="Wang C."/>
            <person name="Wollam A."/>
            <person name="Fulton R.S."/>
            <person name="Clifton S.W."/>
            <person name="Jacobs J.M."/>
            <person name="Aurora R."/>
            <person name="Ghosh B.K."/>
            <person name="Sherman L.A."/>
            <person name="Smith R.D."/>
            <person name="Wilson R.K."/>
            <person name="Pakrasi H.B."/>
        </authorList>
    </citation>
    <scope>NUCLEOTIDE SEQUENCE [LARGE SCALE GENOMIC DNA]</scope>
    <source>
        <strain evidence="3">ATCC 51142 / BH68</strain>
    </source>
</reference>
<dbReference type="EMBL" id="CP000806">
    <property type="protein sequence ID" value="ACB52462.1"/>
    <property type="molecule type" value="Genomic_DNA"/>
</dbReference>
<evidence type="ECO:0000313" key="2">
    <source>
        <dbReference type="EMBL" id="ACB52462.1"/>
    </source>
</evidence>
<dbReference type="KEGG" id="cyt:cce_3114"/>
<evidence type="ECO:0000256" key="1">
    <source>
        <dbReference type="SAM" id="MobiDB-lite"/>
    </source>
</evidence>
<dbReference type="HOGENOM" id="CLU_193569_3_1_3"/>
<dbReference type="STRING" id="43989.cce_3114"/>
<sequence>MMTKPNYRNMTRAELKKHLLSDRNNQEAWEIFFEKLSDLDQNTGHSPDLPPEEMEKIFRTKLSN</sequence>
<accession>B1WWZ3</accession>
<gene>
    <name evidence="2" type="ordered locus">cce_3114</name>
</gene>
<dbReference type="Pfam" id="PF21826">
    <property type="entry name" value="DUF6887"/>
    <property type="match status" value="1"/>
</dbReference>
<dbReference type="AlphaFoldDB" id="B1WWZ3"/>
<keyword evidence="3" id="KW-1185">Reference proteome</keyword>
<feature type="region of interest" description="Disordered" evidence="1">
    <location>
        <begin position="40"/>
        <end position="64"/>
    </location>
</feature>
<organism evidence="2 3">
    <name type="scientific">Crocosphaera subtropica (strain ATCC 51142 / BH68)</name>
    <name type="common">Cyanothece sp. (strain ATCC 51142)</name>
    <dbReference type="NCBI Taxonomy" id="43989"/>
    <lineage>
        <taxon>Bacteria</taxon>
        <taxon>Bacillati</taxon>
        <taxon>Cyanobacteriota</taxon>
        <taxon>Cyanophyceae</taxon>
        <taxon>Oscillatoriophycideae</taxon>
        <taxon>Chroococcales</taxon>
        <taxon>Aphanothecaceae</taxon>
        <taxon>Crocosphaera</taxon>
        <taxon>Crocosphaera subtropica</taxon>
    </lineage>
</organism>
<protein>
    <submittedName>
        <fullName evidence="2">Uncharacterized protein</fullName>
    </submittedName>
</protein>
<dbReference type="eggNOG" id="ENOG502ZD5D">
    <property type="taxonomic scope" value="Bacteria"/>
</dbReference>
<dbReference type="InterPro" id="IPR054053">
    <property type="entry name" value="DUF6887"/>
</dbReference>